<dbReference type="SMART" id="SM00506">
    <property type="entry name" value="A1pp"/>
    <property type="match status" value="2"/>
</dbReference>
<evidence type="ECO:0000256" key="2">
    <source>
        <dbReference type="ARBA" id="ARBA00022676"/>
    </source>
</evidence>
<evidence type="ECO:0000256" key="4">
    <source>
        <dbReference type="ARBA" id="ARBA00023027"/>
    </source>
</evidence>
<dbReference type="Proteomes" id="UP001634394">
    <property type="component" value="Unassembled WGS sequence"/>
</dbReference>
<sequence>NNSNSVIENVYLCDLDAEHLKAFIDAVMKAFKDETCDLTFHEDPSLTASRGSSSVGTSSGGSQNRSFSDSKSSILSRRIQVVKGEMSCQQADVLVNTTSKDLNLSQGAVSASLLAAGGQQLQDECKQKYPKGIKHGEVAITGAGELHCICVLHGCLPDWSDDGSTLSILKTFMNNCLSEADQRKLTSIAFPALGTGALKYPKDVVAREMFNCASDFLTKNADTSLVTVYFVVYQKDLETLMAFEKEEKECIKRLSSPIKHDGSAKRQKKQRQGREAYREVSTTSSKGQSSEFTQVPQVKIILGDITTCSADAVVNPTNATLCLKGDVSRAILINAGPELKEMCSTLGNEMKKKGFVVTPGFRLTCGYIIHINVQNKQYGWREIILKCLEEAVKRKLQIIAFPALGTGNVGGNPEEIGKALFEATCEIIKAGNSTLQEIQMVVFQPEMVSKIEEGIRSAQESISKTSNWIENFKGLFGYGKRASKVQPHVLRYDGMKVFIHICADSENVIEDALASLESNYNKELETDAITDDVIKRLSDSRVSEIERIGRKSHALIKVEKRVGRIRIEGLHADVGKVKSEVLNLIRSIEKMENKEKQAAMLSQLVQWYYINITPDGKDLVEYSKNTNATIEEAYQRKDKIVRVQADVPIIIDFDVFEEYPIADPDDRVQVIRKDKIKATKYGEGVYFAKKSYYSARDIYSPPDAAGNKKMYLTKVLTGKYAQGKEDMRVPPPLVLGRPELQHDSVVDNINTPLIFVIFHDTQAYPEYLITFKWN</sequence>
<evidence type="ECO:0008006" key="12">
    <source>
        <dbReference type="Google" id="ProtNLM"/>
    </source>
</evidence>
<evidence type="ECO:0000256" key="3">
    <source>
        <dbReference type="ARBA" id="ARBA00022679"/>
    </source>
</evidence>
<dbReference type="InterPro" id="IPR002589">
    <property type="entry name" value="Macro_dom"/>
</dbReference>
<feature type="domain" description="PARP catalytic" evidence="8">
    <location>
        <begin position="528"/>
        <end position="774"/>
    </location>
</feature>
<evidence type="ECO:0000313" key="11">
    <source>
        <dbReference type="Proteomes" id="UP001634394"/>
    </source>
</evidence>
<evidence type="ECO:0000256" key="5">
    <source>
        <dbReference type="ARBA" id="ARBA00023242"/>
    </source>
</evidence>
<comment type="subcellular location">
    <subcellularLocation>
        <location evidence="1">Nucleus</location>
    </subcellularLocation>
</comment>
<dbReference type="InterPro" id="IPR057049">
    <property type="entry name" value="PARP14_KH_8"/>
</dbReference>
<feature type="compositionally biased region" description="Polar residues" evidence="6">
    <location>
        <begin position="280"/>
        <end position="290"/>
    </location>
</feature>
<evidence type="ECO:0000256" key="1">
    <source>
        <dbReference type="ARBA" id="ARBA00004123"/>
    </source>
</evidence>
<feature type="compositionally biased region" description="Low complexity" evidence="6">
    <location>
        <begin position="49"/>
        <end position="62"/>
    </location>
</feature>
<dbReference type="GO" id="GO:0005634">
    <property type="term" value="C:nucleus"/>
    <property type="evidence" value="ECO:0007669"/>
    <property type="project" value="UniProtKB-SubCell"/>
</dbReference>
<dbReference type="EMBL" id="JBJQND010000010">
    <property type="protein sequence ID" value="KAL3863201.1"/>
    <property type="molecule type" value="Genomic_DNA"/>
</dbReference>
<keyword evidence="11" id="KW-1185">Reference proteome</keyword>
<feature type="domain" description="Macro" evidence="9">
    <location>
        <begin position="285"/>
        <end position="459"/>
    </location>
</feature>
<protein>
    <recommendedName>
        <fullName evidence="12">Poly [ADP-ribose] polymerase</fullName>
    </recommendedName>
</protein>
<gene>
    <name evidence="10" type="ORF">ACJMK2_004967</name>
</gene>
<dbReference type="InterPro" id="IPR043472">
    <property type="entry name" value="Macro_dom-like"/>
</dbReference>
<dbReference type="SUPFAM" id="SSF52949">
    <property type="entry name" value="Macro domain-like"/>
    <property type="match status" value="2"/>
</dbReference>
<dbReference type="CDD" id="cd01439">
    <property type="entry name" value="TCCD_inducible_PARP_like"/>
    <property type="match status" value="1"/>
</dbReference>
<dbReference type="PROSITE" id="PS50918">
    <property type="entry name" value="WWE"/>
    <property type="match status" value="1"/>
</dbReference>
<feature type="region of interest" description="Disordered" evidence="6">
    <location>
        <begin position="42"/>
        <end position="71"/>
    </location>
</feature>
<keyword evidence="2" id="KW-0328">Glycosyltransferase</keyword>
<dbReference type="AlphaFoldDB" id="A0ABD3VPX6"/>
<dbReference type="PROSITE" id="PS51154">
    <property type="entry name" value="MACRO"/>
    <property type="match status" value="2"/>
</dbReference>
<feature type="domain" description="Macro" evidence="9">
    <location>
        <begin position="66"/>
        <end position="249"/>
    </location>
</feature>
<dbReference type="PANTHER" id="PTHR14453:SF67">
    <property type="entry name" value="POLY [ADP-RIBOSE] POLYMERASE"/>
    <property type="match status" value="1"/>
</dbReference>
<evidence type="ECO:0000256" key="6">
    <source>
        <dbReference type="SAM" id="MobiDB-lite"/>
    </source>
</evidence>
<name>A0ABD3VPX6_SINWO</name>
<comment type="caution">
    <text evidence="10">The sequence shown here is derived from an EMBL/GenBank/DDBJ whole genome shotgun (WGS) entry which is preliminary data.</text>
</comment>
<evidence type="ECO:0000259" key="8">
    <source>
        <dbReference type="PROSITE" id="PS51059"/>
    </source>
</evidence>
<dbReference type="Gene3D" id="3.30.720.50">
    <property type="match status" value="1"/>
</dbReference>
<keyword evidence="5" id="KW-0539">Nucleus</keyword>
<dbReference type="PROSITE" id="PS51059">
    <property type="entry name" value="PARP_CATALYTIC"/>
    <property type="match status" value="1"/>
</dbReference>
<organism evidence="10 11">
    <name type="scientific">Sinanodonta woodiana</name>
    <name type="common">Chinese pond mussel</name>
    <name type="synonym">Anodonta woodiana</name>
    <dbReference type="NCBI Taxonomy" id="1069815"/>
    <lineage>
        <taxon>Eukaryota</taxon>
        <taxon>Metazoa</taxon>
        <taxon>Spiralia</taxon>
        <taxon>Lophotrochozoa</taxon>
        <taxon>Mollusca</taxon>
        <taxon>Bivalvia</taxon>
        <taxon>Autobranchia</taxon>
        <taxon>Heteroconchia</taxon>
        <taxon>Palaeoheterodonta</taxon>
        <taxon>Unionida</taxon>
        <taxon>Unionoidea</taxon>
        <taxon>Unionidae</taxon>
        <taxon>Unioninae</taxon>
        <taxon>Sinanodonta</taxon>
    </lineage>
</organism>
<reference evidence="10 11" key="1">
    <citation type="submission" date="2024-11" db="EMBL/GenBank/DDBJ databases">
        <title>Chromosome-level genome assembly of the freshwater bivalve Anodonta woodiana.</title>
        <authorList>
            <person name="Chen X."/>
        </authorList>
    </citation>
    <scope>NUCLEOTIDE SEQUENCE [LARGE SCALE GENOMIC DNA]</scope>
    <source>
        <strain evidence="10">MN2024</strain>
        <tissue evidence="10">Gills</tissue>
    </source>
</reference>
<dbReference type="GO" id="GO:0016757">
    <property type="term" value="F:glycosyltransferase activity"/>
    <property type="evidence" value="ECO:0007669"/>
    <property type="project" value="UniProtKB-KW"/>
</dbReference>
<dbReference type="InterPro" id="IPR037197">
    <property type="entry name" value="WWE_dom_sf"/>
</dbReference>
<dbReference type="InterPro" id="IPR012317">
    <property type="entry name" value="Poly(ADP-ribose)pol_cat_dom"/>
</dbReference>
<dbReference type="PANTHER" id="PTHR14453">
    <property type="entry name" value="PARP/ZINC FINGER CCCH TYPE DOMAIN CONTAINING PROTEIN"/>
    <property type="match status" value="1"/>
</dbReference>
<dbReference type="SUPFAM" id="SSF117839">
    <property type="entry name" value="WWE domain"/>
    <property type="match status" value="1"/>
</dbReference>
<dbReference type="Gene3D" id="3.90.228.10">
    <property type="match status" value="1"/>
</dbReference>
<evidence type="ECO:0000259" key="9">
    <source>
        <dbReference type="PROSITE" id="PS51154"/>
    </source>
</evidence>
<feature type="region of interest" description="Disordered" evidence="6">
    <location>
        <begin position="258"/>
        <end position="290"/>
    </location>
</feature>
<dbReference type="InterPro" id="IPR052056">
    <property type="entry name" value="Mono-ARTD/PARP"/>
</dbReference>
<dbReference type="SUPFAM" id="SSF56399">
    <property type="entry name" value="ADP-ribosylation"/>
    <property type="match status" value="1"/>
</dbReference>
<evidence type="ECO:0000313" key="10">
    <source>
        <dbReference type="EMBL" id="KAL3863201.1"/>
    </source>
</evidence>
<proteinExistence type="predicted"/>
<feature type="non-terminal residue" evidence="10">
    <location>
        <position position="1"/>
    </location>
</feature>
<keyword evidence="3" id="KW-0808">Transferase</keyword>
<dbReference type="Pfam" id="PF23254">
    <property type="entry name" value="KH_PARP14_8"/>
    <property type="match status" value="1"/>
</dbReference>
<accession>A0ABD3VPX6</accession>
<evidence type="ECO:0000259" key="7">
    <source>
        <dbReference type="PROSITE" id="PS50918"/>
    </source>
</evidence>
<dbReference type="Gene3D" id="3.40.220.10">
    <property type="entry name" value="Leucine Aminopeptidase, subunit E, domain 1"/>
    <property type="match status" value="2"/>
</dbReference>
<keyword evidence="4" id="KW-0520">NAD</keyword>
<dbReference type="Pfam" id="PF01661">
    <property type="entry name" value="Macro"/>
    <property type="match status" value="2"/>
</dbReference>
<feature type="domain" description="WWE" evidence="7">
    <location>
        <begin position="593"/>
        <end position="673"/>
    </location>
</feature>
<dbReference type="InterPro" id="IPR004170">
    <property type="entry name" value="WWE_dom"/>
</dbReference>